<proteinExistence type="predicted"/>
<keyword evidence="2" id="KW-1185">Reference proteome</keyword>
<dbReference type="EMBL" id="JBBPBK010000015">
    <property type="protein sequence ID" value="KAK9269703.1"/>
    <property type="molecule type" value="Genomic_DNA"/>
</dbReference>
<evidence type="ECO:0000313" key="1">
    <source>
        <dbReference type="EMBL" id="KAK9269703.1"/>
    </source>
</evidence>
<comment type="caution">
    <text evidence="1">The sequence shown here is derived from an EMBL/GenBank/DDBJ whole genome shotgun (WGS) entry which is preliminary data.</text>
</comment>
<dbReference type="AlphaFoldDB" id="A0AAP0NB55"/>
<reference evidence="1 2" key="1">
    <citation type="journal article" date="2024" name="Plant J.">
        <title>Genome sequences and population genomics reveal climatic adaptation and genomic divergence between two closely related sweetgum species.</title>
        <authorList>
            <person name="Xu W.Q."/>
            <person name="Ren C.Q."/>
            <person name="Zhang X.Y."/>
            <person name="Comes H.P."/>
            <person name="Liu X.H."/>
            <person name="Li Y.G."/>
            <person name="Kettle C.J."/>
            <person name="Jalonen R."/>
            <person name="Gaisberger H."/>
            <person name="Ma Y.Z."/>
            <person name="Qiu Y.X."/>
        </authorList>
    </citation>
    <scope>NUCLEOTIDE SEQUENCE [LARGE SCALE GENOMIC DNA]</scope>
    <source>
        <strain evidence="1">Hangzhou</strain>
    </source>
</reference>
<evidence type="ECO:0000313" key="2">
    <source>
        <dbReference type="Proteomes" id="UP001415857"/>
    </source>
</evidence>
<protein>
    <submittedName>
        <fullName evidence="1">Uncharacterized protein</fullName>
    </submittedName>
</protein>
<organism evidence="1 2">
    <name type="scientific">Liquidambar formosana</name>
    <name type="common">Formosan gum</name>
    <dbReference type="NCBI Taxonomy" id="63359"/>
    <lineage>
        <taxon>Eukaryota</taxon>
        <taxon>Viridiplantae</taxon>
        <taxon>Streptophyta</taxon>
        <taxon>Embryophyta</taxon>
        <taxon>Tracheophyta</taxon>
        <taxon>Spermatophyta</taxon>
        <taxon>Magnoliopsida</taxon>
        <taxon>eudicotyledons</taxon>
        <taxon>Gunneridae</taxon>
        <taxon>Pentapetalae</taxon>
        <taxon>Saxifragales</taxon>
        <taxon>Altingiaceae</taxon>
        <taxon>Liquidambar</taxon>
    </lineage>
</organism>
<dbReference type="Proteomes" id="UP001415857">
    <property type="component" value="Unassembled WGS sequence"/>
</dbReference>
<accession>A0AAP0NB55</accession>
<gene>
    <name evidence="1" type="ORF">L1049_001481</name>
</gene>
<sequence length="108" mass="12860">MRMSYQSWRNLKEIRDIPLVSMADILFTERMKNRFSEWRNGLLRERKEGAQFQGSSNDSKQLLQTIFFKTHPALTPNGFTSHQLRLIQLVMFLFRFDLLCSVSEIIFI</sequence>
<name>A0AAP0NB55_LIQFO</name>